<dbReference type="GO" id="GO:0006537">
    <property type="term" value="P:glutamate biosynthetic process"/>
    <property type="evidence" value="ECO:0007669"/>
    <property type="project" value="UniProtKB-KW"/>
</dbReference>
<dbReference type="PANTHER" id="PTHR43100:SF1">
    <property type="entry name" value="GLUTAMATE SYNTHASE [NADPH] SMALL CHAIN"/>
    <property type="match status" value="1"/>
</dbReference>
<dbReference type="Gene3D" id="1.10.1060.10">
    <property type="entry name" value="Alpha-helical ferredoxin"/>
    <property type="match status" value="1"/>
</dbReference>
<evidence type="ECO:0000256" key="4">
    <source>
        <dbReference type="ARBA" id="ARBA00029440"/>
    </source>
</evidence>
<dbReference type="RefSeq" id="WP_077832748.1">
    <property type="nucleotide sequence ID" value="NZ_CP096983.1"/>
</dbReference>
<dbReference type="PANTHER" id="PTHR43100">
    <property type="entry name" value="GLUTAMATE SYNTHASE [NADPH] SMALL CHAIN"/>
    <property type="match status" value="1"/>
</dbReference>
<dbReference type="InterPro" id="IPR006005">
    <property type="entry name" value="Glut_synth_ssu1"/>
</dbReference>
<dbReference type="STRING" id="84029.CROST_36500"/>
<dbReference type="AlphaFoldDB" id="A0A1S8MDJ6"/>
<dbReference type="PROSITE" id="PS51379">
    <property type="entry name" value="4FE4S_FER_2"/>
    <property type="match status" value="1"/>
</dbReference>
<evidence type="ECO:0000313" key="5">
    <source>
        <dbReference type="EMBL" id="URZ11427.1"/>
    </source>
</evidence>
<accession>A0A1S8MDJ6</accession>
<keyword evidence="1" id="KW-0028">Amino-acid biosynthesis</keyword>
<dbReference type="Proteomes" id="UP000190951">
    <property type="component" value="Chromosome"/>
</dbReference>
<evidence type="ECO:0000313" key="6">
    <source>
        <dbReference type="Proteomes" id="UP000190951"/>
    </source>
</evidence>
<evidence type="ECO:0000256" key="2">
    <source>
        <dbReference type="ARBA" id="ARBA00023002"/>
    </source>
</evidence>
<dbReference type="GO" id="GO:0004355">
    <property type="term" value="F:glutamate synthase (NADPH) activity"/>
    <property type="evidence" value="ECO:0007669"/>
    <property type="project" value="UniProtKB-EC"/>
</dbReference>
<keyword evidence="2 5" id="KW-0560">Oxidoreductase</keyword>
<dbReference type="GO" id="GO:0051536">
    <property type="term" value="F:iron-sulfur cluster binding"/>
    <property type="evidence" value="ECO:0007669"/>
    <property type="project" value="InterPro"/>
</dbReference>
<dbReference type="InterPro" id="IPR009051">
    <property type="entry name" value="Helical_ferredxn"/>
</dbReference>
<dbReference type="NCBIfam" id="TIGR01317">
    <property type="entry name" value="GOGAT_sm_gam"/>
    <property type="match status" value="1"/>
</dbReference>
<dbReference type="Gene3D" id="3.50.50.60">
    <property type="entry name" value="FAD/NAD(P)-binding domain"/>
    <property type="match status" value="2"/>
</dbReference>
<dbReference type="InterPro" id="IPR017896">
    <property type="entry name" value="4Fe4S_Fe-S-bd"/>
</dbReference>
<keyword evidence="6" id="KW-1185">Reference proteome</keyword>
<dbReference type="PRINTS" id="PR00419">
    <property type="entry name" value="ADXRDTASE"/>
</dbReference>
<proteinExistence type="predicted"/>
<dbReference type="InterPro" id="IPR028261">
    <property type="entry name" value="DPD_II"/>
</dbReference>
<dbReference type="KEGG" id="crw:CROST_021440"/>
<dbReference type="InterPro" id="IPR036188">
    <property type="entry name" value="FAD/NAD-bd_sf"/>
</dbReference>
<dbReference type="EMBL" id="CP096983">
    <property type="protein sequence ID" value="URZ11427.1"/>
    <property type="molecule type" value="Genomic_DNA"/>
</dbReference>
<gene>
    <name evidence="5" type="primary">gltD_2</name>
    <name evidence="5" type="ORF">CROST_021440</name>
</gene>
<sequence>MGKVTGFKEYNREVSASRPIEERIKDYKDVHVRLSNDKLKVQGARCMECGTPFCSWGCPLGNLMPDFNDMVYRDEWKKAYERISLTSSLPEFTGRVCPALCEGSCTLGDNSDAVSIKEIELGIIEEAFEKGWVKPNIPKVRTGKRVAVIGSGPSGLAAAIELNSVGHSVVVFERADKVGGLLRYGIPDFKLEKHVIDRRIDVMEKSGIQFKTSSNVGFNVSTQEVVKEFDVVLLTGGSTIPRDLKVKGRDDYKGVYFAVDYLKQQNMRNSETKIEEEEITAKDKIVVVVGGGDTGSDCIGTAIRQGAKAVYQYEIMPKPPTERDDTMPWPLFPRVFKTTTSHEEGCERLFCVSTKELKGKDGKLESLKGVKVKWEKDENGRMSMKEVEGSEFEQKVDLILIAMGFLHPQHKGIVEDLNLKLDQRGNVFTDENFMTSHDNVFAAGDMRKGQSLVVWAMHEGRGAAKAIDEYLMGETSLRG</sequence>
<dbReference type="SUPFAM" id="SSF46548">
    <property type="entry name" value="alpha-helical ferredoxin"/>
    <property type="match status" value="1"/>
</dbReference>
<dbReference type="Pfam" id="PF07992">
    <property type="entry name" value="Pyr_redox_2"/>
    <property type="match status" value="1"/>
</dbReference>
<organism evidence="5 6">
    <name type="scientific">Clostridium felsineum</name>
    <dbReference type="NCBI Taxonomy" id="36839"/>
    <lineage>
        <taxon>Bacteria</taxon>
        <taxon>Bacillati</taxon>
        <taxon>Bacillota</taxon>
        <taxon>Clostridia</taxon>
        <taxon>Eubacteriales</taxon>
        <taxon>Clostridiaceae</taxon>
        <taxon>Clostridium</taxon>
    </lineage>
</organism>
<dbReference type="SUPFAM" id="SSF51971">
    <property type="entry name" value="Nucleotide-binding domain"/>
    <property type="match status" value="2"/>
</dbReference>
<comment type="pathway">
    <text evidence="4">Amino-acid biosynthesis.</text>
</comment>
<protein>
    <submittedName>
        <fullName evidence="5">Glutamate synthase [NADPH] small chain</fullName>
        <ecNumber evidence="5">1.4.1.13</ecNumber>
    </submittedName>
</protein>
<reference evidence="5 6" key="1">
    <citation type="submission" date="2022-04" db="EMBL/GenBank/DDBJ databases">
        <title>Genome sequence of C. roseum typestrain.</title>
        <authorList>
            <person name="Poehlein A."/>
            <person name="Schoch T."/>
            <person name="Duerre P."/>
            <person name="Daniel R."/>
        </authorList>
    </citation>
    <scope>NUCLEOTIDE SEQUENCE [LARGE SCALE GENOMIC DNA]</scope>
    <source>
        <strain evidence="5 6">DSM 7320</strain>
    </source>
</reference>
<name>A0A1S8MDJ6_9CLOT</name>
<keyword evidence="3" id="KW-0314">Glutamate biosynthesis</keyword>
<dbReference type="GO" id="GO:0016639">
    <property type="term" value="F:oxidoreductase activity, acting on the CH-NH2 group of donors, NAD or NADP as acceptor"/>
    <property type="evidence" value="ECO:0007669"/>
    <property type="project" value="InterPro"/>
</dbReference>
<dbReference type="InterPro" id="IPR051394">
    <property type="entry name" value="Glutamate_Synthase"/>
</dbReference>
<evidence type="ECO:0000256" key="3">
    <source>
        <dbReference type="ARBA" id="ARBA00023164"/>
    </source>
</evidence>
<dbReference type="Pfam" id="PF14691">
    <property type="entry name" value="Fer4_20"/>
    <property type="match status" value="1"/>
</dbReference>
<dbReference type="InterPro" id="IPR023753">
    <property type="entry name" value="FAD/NAD-binding_dom"/>
</dbReference>
<dbReference type="EC" id="1.4.1.13" evidence="5"/>
<evidence type="ECO:0000256" key="1">
    <source>
        <dbReference type="ARBA" id="ARBA00022605"/>
    </source>
</evidence>